<proteinExistence type="predicted"/>
<dbReference type="PANTHER" id="PTHR35149:SF1">
    <property type="entry name" value="DUF5655 DOMAIN-CONTAINING PROTEIN"/>
    <property type="match status" value="1"/>
</dbReference>
<reference evidence="3" key="1">
    <citation type="journal article" date="2019" name="Int J Environ Res Public Health">
        <title>Characterization of Chromosome-Mediated BlaOXA-894 in Shewanella xiamenensis Isolated from Pig Wastewater.</title>
        <authorList>
            <person name="Zou H."/>
            <person name="Zhou Z."/>
            <person name="Xia H."/>
            <person name="Zhao Q."/>
            <person name="Li X."/>
        </authorList>
    </citation>
    <scope>NUCLEOTIDE SEQUENCE</scope>
    <source>
        <strain evidence="3">2015oxa</strain>
    </source>
</reference>
<organism evidence="3">
    <name type="scientific">Shewanella xiamenensis</name>
    <dbReference type="NCBI Taxonomy" id="332186"/>
    <lineage>
        <taxon>Bacteria</taxon>
        <taxon>Pseudomonadati</taxon>
        <taxon>Pseudomonadota</taxon>
        <taxon>Gammaproteobacteria</taxon>
        <taxon>Alteromonadales</taxon>
        <taxon>Shewanellaceae</taxon>
        <taxon>Shewanella</taxon>
    </lineage>
</organism>
<evidence type="ECO:0000259" key="2">
    <source>
        <dbReference type="Pfam" id="PF07510"/>
    </source>
</evidence>
<dbReference type="PANTHER" id="PTHR35149">
    <property type="entry name" value="SLL5132 PROTEIN"/>
    <property type="match status" value="1"/>
</dbReference>
<dbReference type="Pfam" id="PF03235">
    <property type="entry name" value="GmrSD_N"/>
    <property type="match status" value="1"/>
</dbReference>
<dbReference type="RefSeq" id="WP_279255542.1">
    <property type="nucleotide sequence ID" value="NZ_SUNE01000013.1"/>
</dbReference>
<name>A0AAW6QZ29_9GAMM</name>
<dbReference type="EMBL" id="SUNE01000013">
    <property type="protein sequence ID" value="MDG5901402.1"/>
    <property type="molecule type" value="Genomic_DNA"/>
</dbReference>
<sequence length="655" mass="77666">MKTELFSISRIFTERLLRIPDYQRGYAWTDKQLKDFWGDLQQLERNHNHYFGVLTLEDVEKNKYSRWADDEWIIESKNYEPHYVVDGQQRLTTTVILIQCILEVIGESVINYTHPYEIRKKFIFESKDNGISRSYLFGYEVDNPSYEFLKQKIFKEHSDNQPLVQETIYTNNLYNSKLFFLDKLSSLSIPEIEVLYTKVTQNLLFNVYSMSDEVDVHVSFETMNNRGKPLSHLELLKNRLIYLSTKINEDEYERRTLRNSINECWKTIYHQLGRNKENPLDDDEFLFNHFILFYGRIAGDDEITYHHMHRYYRGKFHDYLLDDKFTTKSLNDETAGKLTKDELYKYVSSLKASVEKWYEISNPKDSAIDPEVADVLDKINKIGYAHCYPLIMVVFQKVSDTKMQARLVKSLERLLFCNMLLRICYVHVSSESFISWARELSSDELSLDKIISQMDEKRKELTSNELVQKKLSDSLKDGGFYRWDGIRYFMFEYEQELKTVAKVYTDKLKWVDDPRDFRTVEHIYPQNPRKACWTDKFQHYSPKERSILRHSLGNLLPLSHPKNSSFQNKPFLEKVGNESMVGYMHGSLSEMQVAKNSRWTAVEITKRTVLLLKFMERRWGIELGDANKLIKFSNLEFVLKKEGLRVNSKGDVVDK</sequence>
<accession>A0AAW6QZ29</accession>
<dbReference type="Pfam" id="PF07510">
    <property type="entry name" value="GmrSD_C"/>
    <property type="match status" value="1"/>
</dbReference>
<feature type="domain" description="GmrSD restriction endonucleases C-terminal" evidence="2">
    <location>
        <begin position="469"/>
        <end position="613"/>
    </location>
</feature>
<dbReference type="AlphaFoldDB" id="A0AAW6QZ29"/>
<evidence type="ECO:0000313" key="3">
    <source>
        <dbReference type="EMBL" id="MDG5901402.1"/>
    </source>
</evidence>
<dbReference type="Proteomes" id="UP001152518">
    <property type="component" value="Unassembled WGS sequence"/>
</dbReference>
<reference evidence="3" key="2">
    <citation type="submission" date="2019-04" db="EMBL/GenBank/DDBJ databases">
        <authorList>
            <person name="Zou H."/>
        </authorList>
    </citation>
    <scope>NUCLEOTIDE SEQUENCE</scope>
    <source>
        <strain evidence="3">2015oxa</strain>
    </source>
</reference>
<dbReference type="InterPro" id="IPR011089">
    <property type="entry name" value="GmrSD_C"/>
</dbReference>
<gene>
    <name evidence="3" type="ORF">E2650_16190</name>
</gene>
<dbReference type="InterPro" id="IPR004919">
    <property type="entry name" value="GmrSD_N"/>
</dbReference>
<comment type="caution">
    <text evidence="3">The sequence shown here is derived from an EMBL/GenBank/DDBJ whole genome shotgun (WGS) entry which is preliminary data.</text>
</comment>
<evidence type="ECO:0000259" key="1">
    <source>
        <dbReference type="Pfam" id="PF03235"/>
    </source>
</evidence>
<feature type="domain" description="GmrSD restriction endonucleases N-terminal" evidence="1">
    <location>
        <begin position="10"/>
        <end position="240"/>
    </location>
</feature>
<protein>
    <submittedName>
        <fullName evidence="3">DUF262 domain-containing protein</fullName>
    </submittedName>
</protein>